<protein>
    <recommendedName>
        <fullName evidence="3">NADP-dependent oxidoreductase domain-containing protein</fullName>
    </recommendedName>
</protein>
<evidence type="ECO:0000313" key="4">
    <source>
        <dbReference type="EMBL" id="TVU31107.1"/>
    </source>
</evidence>
<gene>
    <name evidence="4" type="ORF">EJB05_22778</name>
</gene>
<dbReference type="GO" id="GO:0016491">
    <property type="term" value="F:oxidoreductase activity"/>
    <property type="evidence" value="ECO:0007669"/>
    <property type="project" value="UniProtKB-KW"/>
</dbReference>
<dbReference type="Gene3D" id="3.20.20.100">
    <property type="entry name" value="NADP-dependent oxidoreductase domain"/>
    <property type="match status" value="1"/>
</dbReference>
<evidence type="ECO:0000313" key="5">
    <source>
        <dbReference type="Proteomes" id="UP000324897"/>
    </source>
</evidence>
<dbReference type="GO" id="GO:0005737">
    <property type="term" value="C:cytoplasm"/>
    <property type="evidence" value="ECO:0007669"/>
    <property type="project" value="TreeGrafter"/>
</dbReference>
<sequence>VRCNLSRLILVDKKPMVYLPVLPSPHTANSQRSSLPLCSPALRQSKMEQREIPRVKLGTQGLEVSKLGFGCMGLSGIYNAPVPEEAGIAIIKHAFEAGITFFDTADVYGPHTNEVLLGKALNQLPRDKVQVATKCGVAAFDASGVQVKGTPDYVRACCEASLQRLAVDYIDLYYQHRIDQTVPIEETMGEFKKLVEEGKVKYVGLSEASADTIRRAHAIHPVSAVQLEFSLWTRDIEEEIIPVCRELGIGIVPYSPLGRGFFGGRAIVESIPSESLLSMDPRYTGENLMKNKILYKRFEMLSEKFGCTPAQLALSWVLHQGKDVVPIPGTTKVKNLDDNIGAVNVKLSKEDLKEISAAVPATEVAGSRVVGIFEPYSWRLANTPLPK</sequence>
<dbReference type="SUPFAM" id="SSF51430">
    <property type="entry name" value="NAD(P)-linked oxidoreductase"/>
    <property type="match status" value="1"/>
</dbReference>
<dbReference type="CDD" id="cd19145">
    <property type="entry name" value="AKR_AKR13D1"/>
    <property type="match status" value="1"/>
</dbReference>
<accession>A0A5J9V6R2</accession>
<keyword evidence="1" id="KW-0521">NADP</keyword>
<reference evidence="4 5" key="1">
    <citation type="journal article" date="2019" name="Sci. Rep.">
        <title>A high-quality genome of Eragrostis curvula grass provides insights into Poaceae evolution and supports new strategies to enhance forage quality.</title>
        <authorList>
            <person name="Carballo J."/>
            <person name="Santos B.A.C.M."/>
            <person name="Zappacosta D."/>
            <person name="Garbus I."/>
            <person name="Selva J.P."/>
            <person name="Gallo C.A."/>
            <person name="Diaz A."/>
            <person name="Albertini E."/>
            <person name="Caccamo M."/>
            <person name="Echenique V."/>
        </authorList>
    </citation>
    <scope>NUCLEOTIDE SEQUENCE [LARGE SCALE GENOMIC DNA]</scope>
    <source>
        <strain evidence="5">cv. Victoria</strain>
        <tissue evidence="4">Leaf</tissue>
    </source>
</reference>
<dbReference type="PANTHER" id="PTHR43625">
    <property type="entry name" value="AFLATOXIN B1 ALDEHYDE REDUCTASE"/>
    <property type="match status" value="1"/>
</dbReference>
<dbReference type="EMBL" id="RWGY01000011">
    <property type="protein sequence ID" value="TVU31107.1"/>
    <property type="molecule type" value="Genomic_DNA"/>
</dbReference>
<evidence type="ECO:0000256" key="2">
    <source>
        <dbReference type="ARBA" id="ARBA00023002"/>
    </source>
</evidence>
<organism evidence="4 5">
    <name type="scientific">Eragrostis curvula</name>
    <name type="common">weeping love grass</name>
    <dbReference type="NCBI Taxonomy" id="38414"/>
    <lineage>
        <taxon>Eukaryota</taxon>
        <taxon>Viridiplantae</taxon>
        <taxon>Streptophyta</taxon>
        <taxon>Embryophyta</taxon>
        <taxon>Tracheophyta</taxon>
        <taxon>Spermatophyta</taxon>
        <taxon>Magnoliopsida</taxon>
        <taxon>Liliopsida</taxon>
        <taxon>Poales</taxon>
        <taxon>Poaceae</taxon>
        <taxon>PACMAD clade</taxon>
        <taxon>Chloridoideae</taxon>
        <taxon>Eragrostideae</taxon>
        <taxon>Eragrostidinae</taxon>
        <taxon>Eragrostis</taxon>
    </lineage>
</organism>
<keyword evidence="2" id="KW-0560">Oxidoreductase</keyword>
<keyword evidence="5" id="KW-1185">Reference proteome</keyword>
<evidence type="ECO:0000259" key="3">
    <source>
        <dbReference type="Pfam" id="PF00248"/>
    </source>
</evidence>
<dbReference type="PANTHER" id="PTHR43625:SF79">
    <property type="entry name" value="PROTEIN PCNT115, PUTATIVE, EXPRESSED-RELATED"/>
    <property type="match status" value="1"/>
</dbReference>
<dbReference type="Pfam" id="PF00248">
    <property type="entry name" value="Aldo_ket_red"/>
    <property type="match status" value="1"/>
</dbReference>
<dbReference type="PRINTS" id="PR00069">
    <property type="entry name" value="ALDKETRDTASE"/>
</dbReference>
<proteinExistence type="predicted"/>
<dbReference type="InterPro" id="IPR036812">
    <property type="entry name" value="NAD(P)_OxRdtase_dom_sf"/>
</dbReference>
<name>A0A5J9V6R2_9POAL</name>
<dbReference type="InterPro" id="IPR050791">
    <property type="entry name" value="Aldo-Keto_reductase"/>
</dbReference>
<dbReference type="InterPro" id="IPR020471">
    <property type="entry name" value="AKR"/>
</dbReference>
<feature type="domain" description="NADP-dependent oxidoreductase" evidence="3">
    <location>
        <begin position="66"/>
        <end position="358"/>
    </location>
</feature>
<dbReference type="AlphaFoldDB" id="A0A5J9V6R2"/>
<dbReference type="Proteomes" id="UP000324897">
    <property type="component" value="Chromosome 1"/>
</dbReference>
<dbReference type="InterPro" id="IPR023210">
    <property type="entry name" value="NADP_OxRdtase_dom"/>
</dbReference>
<dbReference type="OrthoDB" id="37537at2759"/>
<comment type="caution">
    <text evidence="4">The sequence shown here is derived from an EMBL/GenBank/DDBJ whole genome shotgun (WGS) entry which is preliminary data.</text>
</comment>
<evidence type="ECO:0000256" key="1">
    <source>
        <dbReference type="ARBA" id="ARBA00022857"/>
    </source>
</evidence>
<feature type="non-terminal residue" evidence="4">
    <location>
        <position position="1"/>
    </location>
</feature>
<dbReference type="Gramene" id="TVU31107">
    <property type="protein sequence ID" value="TVU31107"/>
    <property type="gene ID" value="EJB05_22778"/>
</dbReference>